<reference evidence="4" key="1">
    <citation type="journal article" date="2019" name="Int. J. Syst. Evol. Microbiol.">
        <title>The Global Catalogue of Microorganisms (GCM) 10K type strain sequencing project: providing services to taxonomists for standard genome sequencing and annotation.</title>
        <authorList>
            <consortium name="The Broad Institute Genomics Platform"/>
            <consortium name="The Broad Institute Genome Sequencing Center for Infectious Disease"/>
            <person name="Wu L."/>
            <person name="Ma J."/>
        </authorList>
    </citation>
    <scope>NUCLEOTIDE SEQUENCE [LARGE SCALE GENOMIC DNA]</scope>
    <source>
        <strain evidence="4">CGMCC 4.7020</strain>
    </source>
</reference>
<gene>
    <name evidence="3" type="ORF">ACFQ5X_07115</name>
</gene>
<dbReference type="Pfam" id="PF08448">
    <property type="entry name" value="PAS_4"/>
    <property type="match status" value="1"/>
</dbReference>
<proteinExistence type="predicted"/>
<dbReference type="Pfam" id="PF13581">
    <property type="entry name" value="HATPase_c_2"/>
    <property type="match status" value="1"/>
</dbReference>
<dbReference type="InterPro" id="IPR003594">
    <property type="entry name" value="HATPase_dom"/>
</dbReference>
<dbReference type="InterPro" id="IPR013767">
    <property type="entry name" value="PAS_fold"/>
</dbReference>
<dbReference type="RefSeq" id="WP_381236002.1">
    <property type="nucleotide sequence ID" value="NZ_JBHSKH010000026.1"/>
</dbReference>
<dbReference type="NCBIfam" id="TIGR00229">
    <property type="entry name" value="sensory_box"/>
    <property type="match status" value="2"/>
</dbReference>
<dbReference type="PROSITE" id="PS50112">
    <property type="entry name" value="PAS"/>
    <property type="match status" value="1"/>
</dbReference>
<dbReference type="SUPFAM" id="SSF55785">
    <property type="entry name" value="PYP-like sensor domain (PAS domain)"/>
    <property type="match status" value="2"/>
</dbReference>
<keyword evidence="1" id="KW-0378">Hydrolase</keyword>
<accession>A0ABW3XAP5</accession>
<feature type="domain" description="PAS" evidence="2">
    <location>
        <begin position="1"/>
        <end position="37"/>
    </location>
</feature>
<evidence type="ECO:0000313" key="4">
    <source>
        <dbReference type="Proteomes" id="UP001597058"/>
    </source>
</evidence>
<dbReference type="CDD" id="cd16936">
    <property type="entry name" value="HATPase_RsbW-like"/>
    <property type="match status" value="1"/>
</dbReference>
<dbReference type="InterPro" id="IPR001932">
    <property type="entry name" value="PPM-type_phosphatase-like_dom"/>
</dbReference>
<dbReference type="Pfam" id="PF07228">
    <property type="entry name" value="SpoIIE"/>
    <property type="match status" value="1"/>
</dbReference>
<dbReference type="InterPro" id="IPR035965">
    <property type="entry name" value="PAS-like_dom_sf"/>
</dbReference>
<dbReference type="Pfam" id="PF01590">
    <property type="entry name" value="GAF"/>
    <property type="match status" value="1"/>
</dbReference>
<sequence>MSSGDVLVLIDEDGRIVEWRRQAEQLFGWSAEEAVGRAVTALVREATADGGGRRDGFAAGTPVLVKPVLRGTSVMWQVLAAPDVVSGQDVAILEAVFAHSPARLHVLDHQLRVARVPGATHGPPGTPVEDLTGTHFAQAYDLEDPEKEAAVAQQVLDGGEPVVSRLVRAVVDAPGGFGRRIYSVSYVRLENSHGDVLGLVASALDVTERENAHHRLALLEAVRTHVGQGLNVGAVCEELVEAVVPGFAGITVVEVIEDVVHGEEPPQAPVHEDTVLRRAAFRGPFSAYPVGDVRPLPRDTPFARVLSDLRPRLLSIGEDTDWLTADPPRAEAIERSGAHSLIVAPLAVRGQALGVVSFYRHRQEDPFTQDDVAVASAVCAHASLCVETARRYMREWIIAATVQRRLLPQHSGTPNTLEIARLFLPDPDGGGAWSDTIALPGARTALVVGDVAKQGIGAAVTVGILRTAVHTLAALDLEPDDLLARLSDTAGRLAKACASLPPGDPMCRESLTAGCAVAVYDPVELTCTLARAGLPQPVAVLPDGTSSELPVPPGPLLAETSSAPFPSTTVDLPEGSTLAIGTATAAGRVLAPSGPLRPLLDSVGARPLPELCDDLAAALADDRPTGDTLILLARTHALPADRVRTVPLPDDTEAAPIARRAARHQLEVWGVDEETAFTTELIVSELVGNAIRHGAPPLRLRLILDRMLTCEVSDGASSAPHVKHARTVDETGRGLFIVASLAGQWGARHHQHGKTVWAEQPLPDAGSSG</sequence>
<dbReference type="EMBL" id="JBHTMM010000006">
    <property type="protein sequence ID" value="MFD1305614.1"/>
    <property type="molecule type" value="Genomic_DNA"/>
</dbReference>
<dbReference type="Gene3D" id="3.30.565.10">
    <property type="entry name" value="Histidine kinase-like ATPase, C-terminal domain"/>
    <property type="match status" value="1"/>
</dbReference>
<dbReference type="InterPro" id="IPR000014">
    <property type="entry name" value="PAS"/>
</dbReference>
<keyword evidence="4" id="KW-1185">Reference proteome</keyword>
<dbReference type="InterPro" id="IPR003018">
    <property type="entry name" value="GAF"/>
</dbReference>
<dbReference type="PANTHER" id="PTHR43156:SF2">
    <property type="entry name" value="STAGE II SPORULATION PROTEIN E"/>
    <property type="match status" value="1"/>
</dbReference>
<protein>
    <submittedName>
        <fullName evidence="3">SpoIIE family protein phosphatase</fullName>
    </submittedName>
</protein>
<comment type="caution">
    <text evidence="3">The sequence shown here is derived from an EMBL/GenBank/DDBJ whole genome shotgun (WGS) entry which is preliminary data.</text>
</comment>
<dbReference type="InterPro" id="IPR029016">
    <property type="entry name" value="GAF-like_dom_sf"/>
</dbReference>
<evidence type="ECO:0000259" key="2">
    <source>
        <dbReference type="PROSITE" id="PS50112"/>
    </source>
</evidence>
<dbReference type="Gene3D" id="3.30.450.40">
    <property type="match status" value="1"/>
</dbReference>
<dbReference type="Gene3D" id="3.30.450.20">
    <property type="entry name" value="PAS domain"/>
    <property type="match status" value="2"/>
</dbReference>
<dbReference type="CDD" id="cd00130">
    <property type="entry name" value="PAS"/>
    <property type="match status" value="1"/>
</dbReference>
<dbReference type="SUPFAM" id="SSF55874">
    <property type="entry name" value="ATPase domain of HSP90 chaperone/DNA topoisomerase II/histidine kinase"/>
    <property type="match status" value="1"/>
</dbReference>
<dbReference type="InterPro" id="IPR052016">
    <property type="entry name" value="Bact_Sigma-Reg"/>
</dbReference>
<dbReference type="Gene3D" id="3.60.40.10">
    <property type="entry name" value="PPM-type phosphatase domain"/>
    <property type="match status" value="1"/>
</dbReference>
<organism evidence="3 4">
    <name type="scientific">Streptomyces kaempferi</name>
    <dbReference type="NCBI Taxonomy" id="333725"/>
    <lineage>
        <taxon>Bacteria</taxon>
        <taxon>Bacillati</taxon>
        <taxon>Actinomycetota</taxon>
        <taxon>Actinomycetes</taxon>
        <taxon>Kitasatosporales</taxon>
        <taxon>Streptomycetaceae</taxon>
        <taxon>Streptomyces</taxon>
    </lineage>
</organism>
<evidence type="ECO:0000256" key="1">
    <source>
        <dbReference type="ARBA" id="ARBA00022801"/>
    </source>
</evidence>
<dbReference type="PANTHER" id="PTHR43156">
    <property type="entry name" value="STAGE II SPORULATION PROTEIN E-RELATED"/>
    <property type="match status" value="1"/>
</dbReference>
<dbReference type="InterPro" id="IPR036890">
    <property type="entry name" value="HATPase_C_sf"/>
</dbReference>
<name>A0ABW3XAP5_9ACTN</name>
<dbReference type="SUPFAM" id="SSF55781">
    <property type="entry name" value="GAF domain-like"/>
    <property type="match status" value="1"/>
</dbReference>
<dbReference type="Pfam" id="PF00989">
    <property type="entry name" value="PAS"/>
    <property type="match status" value="1"/>
</dbReference>
<dbReference type="Proteomes" id="UP001597058">
    <property type="component" value="Unassembled WGS sequence"/>
</dbReference>
<evidence type="ECO:0000313" key="3">
    <source>
        <dbReference type="EMBL" id="MFD1305614.1"/>
    </source>
</evidence>
<dbReference type="InterPro" id="IPR013656">
    <property type="entry name" value="PAS_4"/>
</dbReference>
<dbReference type="InterPro" id="IPR036457">
    <property type="entry name" value="PPM-type-like_dom_sf"/>
</dbReference>